<protein>
    <submittedName>
        <fullName evidence="1">16943_t:CDS:1</fullName>
    </submittedName>
</protein>
<dbReference type="Proteomes" id="UP000789920">
    <property type="component" value="Unassembled WGS sequence"/>
</dbReference>
<proteinExistence type="predicted"/>
<evidence type="ECO:0000313" key="2">
    <source>
        <dbReference type="Proteomes" id="UP000789920"/>
    </source>
</evidence>
<evidence type="ECO:0000313" key="1">
    <source>
        <dbReference type="EMBL" id="CAG8535571.1"/>
    </source>
</evidence>
<accession>A0ACA9LMW3</accession>
<name>A0ACA9LMW3_9GLOM</name>
<organism evidence="1 2">
    <name type="scientific">Racocetra persica</name>
    <dbReference type="NCBI Taxonomy" id="160502"/>
    <lineage>
        <taxon>Eukaryota</taxon>
        <taxon>Fungi</taxon>
        <taxon>Fungi incertae sedis</taxon>
        <taxon>Mucoromycota</taxon>
        <taxon>Glomeromycotina</taxon>
        <taxon>Glomeromycetes</taxon>
        <taxon>Diversisporales</taxon>
        <taxon>Gigasporaceae</taxon>
        <taxon>Racocetra</taxon>
    </lineage>
</organism>
<keyword evidence="2" id="KW-1185">Reference proteome</keyword>
<dbReference type="EMBL" id="CAJVQC010004061">
    <property type="protein sequence ID" value="CAG8535571.1"/>
    <property type="molecule type" value="Genomic_DNA"/>
</dbReference>
<sequence length="279" mass="31453">MSSRYDIFLKTSNLLSYILVLGVNSYFKAIEERPGDDGSDFKGNSTHGNGTHGAVPLTHILPATYTFGIWGLIYALLGGFVIYQWFNSADVATVEGVKFYLILANLGNIVWIVLWRMDYYMLDVFVAACVLLALMFAYNNLEQYPPKSIYDRLFIHYPFTIYPAWLIVATTLNFWVAFQALDTVFFSTIIVAVFGLIGLSFVDYCKRKDVVFAGTLAWSLIGIAVRQYESLSILIAAAVSAGLIIGGILRVMVHEIITWWHLRTQTERTERSPLLPTQN</sequence>
<reference evidence="1" key="1">
    <citation type="submission" date="2021-06" db="EMBL/GenBank/DDBJ databases">
        <authorList>
            <person name="Kallberg Y."/>
            <person name="Tangrot J."/>
            <person name="Rosling A."/>
        </authorList>
    </citation>
    <scope>NUCLEOTIDE SEQUENCE</scope>
    <source>
        <strain evidence="1">MA461A</strain>
    </source>
</reference>
<comment type="caution">
    <text evidence="1">The sequence shown here is derived from an EMBL/GenBank/DDBJ whole genome shotgun (WGS) entry which is preliminary data.</text>
</comment>
<gene>
    <name evidence="1" type="ORF">RPERSI_LOCUS3327</name>
</gene>